<dbReference type="InterPro" id="IPR037402">
    <property type="entry name" value="YidZ_PBP2"/>
</dbReference>
<feature type="domain" description="HTH lysR-type" evidence="5">
    <location>
        <begin position="6"/>
        <end position="63"/>
    </location>
</feature>
<keyword evidence="3" id="KW-0238">DNA-binding</keyword>
<dbReference type="InterPro" id="IPR050389">
    <property type="entry name" value="LysR-type_TF"/>
</dbReference>
<keyword evidence="4" id="KW-0804">Transcription</keyword>
<evidence type="ECO:0000256" key="3">
    <source>
        <dbReference type="ARBA" id="ARBA00023125"/>
    </source>
</evidence>
<dbReference type="SUPFAM" id="SSF46785">
    <property type="entry name" value="Winged helix' DNA-binding domain"/>
    <property type="match status" value="1"/>
</dbReference>
<gene>
    <name evidence="6" type="ORF">DI569_13635</name>
</gene>
<dbReference type="Proteomes" id="UP000248597">
    <property type="component" value="Unassembled WGS sequence"/>
</dbReference>
<evidence type="ECO:0000256" key="2">
    <source>
        <dbReference type="ARBA" id="ARBA00023015"/>
    </source>
</evidence>
<evidence type="ECO:0000313" key="7">
    <source>
        <dbReference type="Proteomes" id="UP000248597"/>
    </source>
</evidence>
<dbReference type="Gene3D" id="1.10.10.10">
    <property type="entry name" value="Winged helix-like DNA-binding domain superfamily/Winged helix DNA-binding domain"/>
    <property type="match status" value="1"/>
</dbReference>
<dbReference type="PANTHER" id="PTHR30118">
    <property type="entry name" value="HTH-TYPE TRANSCRIPTIONAL REGULATOR LEUO-RELATED"/>
    <property type="match status" value="1"/>
</dbReference>
<dbReference type="PRINTS" id="PR00039">
    <property type="entry name" value="HTHLYSR"/>
</dbReference>
<comment type="similarity">
    <text evidence="1">Belongs to the LysR transcriptional regulatory family.</text>
</comment>
<organism evidence="6 7">
    <name type="scientific">Sphingopyxis macrogoltabida</name>
    <name type="common">Sphingomonas macrogoltabidus</name>
    <dbReference type="NCBI Taxonomy" id="33050"/>
    <lineage>
        <taxon>Bacteria</taxon>
        <taxon>Pseudomonadati</taxon>
        <taxon>Pseudomonadota</taxon>
        <taxon>Alphaproteobacteria</taxon>
        <taxon>Sphingomonadales</taxon>
        <taxon>Sphingomonadaceae</taxon>
        <taxon>Sphingopyxis</taxon>
    </lineage>
</organism>
<dbReference type="InterPro" id="IPR000847">
    <property type="entry name" value="LysR_HTH_N"/>
</dbReference>
<proteinExistence type="inferred from homology"/>
<dbReference type="InterPro" id="IPR036388">
    <property type="entry name" value="WH-like_DNA-bd_sf"/>
</dbReference>
<sequence>MIIRPFDANLLLTLTILLQTQSVSRTAKRLGLSQPKVSRALAELRQMLADPLLVRSGGRMTLTQRGVELAAPLEKWMAATSTLLKPANFVPAELGRGFRIAATDYGMLSVISPVLPDITDAAPNCRLDVSGYSEEMFKKLASGEIDLIIYGFKPDMAVTHARHLFSETQSLIVRKNHPLASHRSHPIGLDDYLAWPHVAISVGADAYDHVQFCLGDRSPERKVVVRLPYFYAAPDLIGASDAILTMPTRAATKFAQLHGFVRLPAPVEIVDFDYWLLWHDRSARDPATLWLIDMLSARVGRQTAAQV</sequence>
<dbReference type="InterPro" id="IPR036390">
    <property type="entry name" value="WH_DNA-bd_sf"/>
</dbReference>
<evidence type="ECO:0000313" key="6">
    <source>
        <dbReference type="EMBL" id="PZQ20969.1"/>
    </source>
</evidence>
<dbReference type="GO" id="GO:0003700">
    <property type="term" value="F:DNA-binding transcription factor activity"/>
    <property type="evidence" value="ECO:0007669"/>
    <property type="project" value="InterPro"/>
</dbReference>
<evidence type="ECO:0000259" key="5">
    <source>
        <dbReference type="PROSITE" id="PS50931"/>
    </source>
</evidence>
<dbReference type="SUPFAM" id="SSF53850">
    <property type="entry name" value="Periplasmic binding protein-like II"/>
    <property type="match status" value="1"/>
</dbReference>
<dbReference type="Gene3D" id="3.40.190.10">
    <property type="entry name" value="Periplasmic binding protein-like II"/>
    <property type="match status" value="2"/>
</dbReference>
<dbReference type="GO" id="GO:0003677">
    <property type="term" value="F:DNA binding"/>
    <property type="evidence" value="ECO:0007669"/>
    <property type="project" value="UniProtKB-KW"/>
</dbReference>
<dbReference type="InterPro" id="IPR005119">
    <property type="entry name" value="LysR_subst-bd"/>
</dbReference>
<evidence type="ECO:0000256" key="1">
    <source>
        <dbReference type="ARBA" id="ARBA00009437"/>
    </source>
</evidence>
<dbReference type="PANTHER" id="PTHR30118:SF15">
    <property type="entry name" value="TRANSCRIPTIONAL REGULATORY PROTEIN"/>
    <property type="match status" value="1"/>
</dbReference>
<evidence type="ECO:0000256" key="4">
    <source>
        <dbReference type="ARBA" id="ARBA00023163"/>
    </source>
</evidence>
<dbReference type="AlphaFoldDB" id="A0A2W5KY29"/>
<dbReference type="CDD" id="cd08417">
    <property type="entry name" value="PBP2_Nitroaromatics_like"/>
    <property type="match status" value="1"/>
</dbReference>
<dbReference type="PROSITE" id="PS50931">
    <property type="entry name" value="HTH_LYSR"/>
    <property type="match status" value="1"/>
</dbReference>
<accession>A0A2W5KY29</accession>
<name>A0A2W5KY29_SPHMC</name>
<dbReference type="Pfam" id="PF03466">
    <property type="entry name" value="LysR_substrate"/>
    <property type="match status" value="1"/>
</dbReference>
<keyword evidence="2" id="KW-0805">Transcription regulation</keyword>
<dbReference type="EMBL" id="QFPJ01000040">
    <property type="protein sequence ID" value="PZQ20969.1"/>
    <property type="molecule type" value="Genomic_DNA"/>
</dbReference>
<reference evidence="6 7" key="1">
    <citation type="submission" date="2017-08" db="EMBL/GenBank/DDBJ databases">
        <title>Infants hospitalized years apart are colonized by the same room-sourced microbial strains.</title>
        <authorList>
            <person name="Brooks B."/>
            <person name="Olm M.R."/>
            <person name="Firek B.A."/>
            <person name="Baker R."/>
            <person name="Thomas B.C."/>
            <person name="Morowitz M.J."/>
            <person name="Banfield J.F."/>
        </authorList>
    </citation>
    <scope>NUCLEOTIDE SEQUENCE [LARGE SCALE GENOMIC DNA]</scope>
    <source>
        <strain evidence="6">S2_005_003_R2_47</strain>
    </source>
</reference>
<comment type="caution">
    <text evidence="6">The sequence shown here is derived from an EMBL/GenBank/DDBJ whole genome shotgun (WGS) entry which is preliminary data.</text>
</comment>
<protein>
    <submittedName>
        <fullName evidence="6">LysR family transcriptional regulator</fullName>
    </submittedName>
</protein>
<dbReference type="Pfam" id="PF00126">
    <property type="entry name" value="HTH_1"/>
    <property type="match status" value="1"/>
</dbReference>